<name>A0AA38PC83_9AGAR</name>
<keyword evidence="7" id="KW-0539">Nucleus</keyword>
<sequence>MAQPANRATSSSNTSSLNTLSSIPYESNLTSLSTLAPNPSSPKSDQQPTVSHSHTTVLERAQEASSSVHQTQPNVLESPSISNLAQSLSQLIDLDEDRIIENSVDSLIAEGIGENDLDTDEDENDPDRDESETDSNSPAGPTLDAASSQKNSPRRPYPTWFQDHLTSALNEIRADRDGMYGQSRIYRSGTFWFPIQSTWSLLQKQNVQPTDLFSPQFFLWDPDALIHGIACPNCKQSLHRNQLLERPRRIIDIDSSFWIIGYTYRCRNSSCNKVYRSWDRRILCNLPPSLAAEFPAHLSWRSGLSLRALRVLRSCIQSGMGAHQVAAMFRVQHLLRYDELRRQYLQTVVSNLHMPGQVYKPFLPFENTSDLGFHGFVPSGQWLRDIYDGFIESHKQDFHQHTAMLSCEVGAIDHSFKVAKHIAQVNGEPIFTALLTVTNAKGEIRVCDFVTTKSHSQFTDALVQMRESLKLYGHQQPKVFYTDNIADKGMLEECFPSLLNDVVPIEKHSDLPLLTVPSKIIHVLATTEQIDNALRAVMERLPSSGGYIAVGFDAEWNVDFSEDGRVRGRGPTAVIQIALENEVYVLQIGQQLALQKLPQQLLLFLRESRIIKAGHMVNGDLRHLQTISNQGPFLGGLELGSFAKERFLISDARASLSDLTAAVLLRNLPKNKAERISSNWDDAELSPSQIEYAARDAYASFLLFQHINGIPLPRPVTAETVLGTPLVILSDDQKKIIAYGDLSSSDDTSSLHGINITSSRTVVHITEVLIPGAVLKLHNKALAAFGPTPFKIVSLLSRLRIDSNPCSRSRSSSSQQLPTNHLPLNPTLSPSTNEDDFGTNEQTEDPDEALGTLMGSSESATSSSAVVEGLEKDAESVEMGKENLGPRQLNSDAFANVIRSRVLKDPFHVFNMIYISRTHALRIPFAQTLRDAIFIPHPEDKRRVTDWLHSKGLTWDFMLQHKPRWLWLHVRRTIPPPEVLYPIVHEVFMKYGPLKDSKTHLPLFSSSTWKTIKNILDLIRNGYLSDPPGLSLYSCIGLDYRAGGLRIWRCIRGTNMTEGGVHTHLRPRMPTRGTSVRHMLACLLDFILHHNLHVGIFNTTGNVYLGHDDIWLSNQIQELEITISAHLSQHPPKPLPWDNGNLYQPTNEVSGVLPIPSALLEPSGMYTFNPDFDRKQKQGFLAQLQGTRKAVLPIHTVQERKLFTELMATCEEFYTNRKTLSSKAVQIWNRRVEQMPDAYYKLSEQLTQYANGNWERNGNLQQSLSLAFDVTSSLRKLTRDPKRAEKIIHATEAPLHRHQITKGFIEVADTGTPEASGSSESAMVQGTPLAPSMSLISNISHKRTMDAQPQPPTKKQRATRHCIRCGREAGNCNGASSWYRCQHACRDCNERSVKLCIGRNSKAPEKVRCEPAALVALKPGARKFLGM</sequence>
<dbReference type="EMBL" id="MU806103">
    <property type="protein sequence ID" value="KAJ3839916.1"/>
    <property type="molecule type" value="Genomic_DNA"/>
</dbReference>
<dbReference type="InterPro" id="IPR002562">
    <property type="entry name" value="3'-5'_exonuclease_dom"/>
</dbReference>
<feature type="region of interest" description="Disordered" evidence="10">
    <location>
        <begin position="1"/>
        <end position="78"/>
    </location>
</feature>
<evidence type="ECO:0000256" key="2">
    <source>
        <dbReference type="ARBA" id="ARBA00022722"/>
    </source>
</evidence>
<feature type="region of interest" description="Disordered" evidence="10">
    <location>
        <begin position="110"/>
        <end position="159"/>
    </location>
</feature>
<feature type="compositionally biased region" description="Polar residues" evidence="10">
    <location>
        <begin position="63"/>
        <end position="78"/>
    </location>
</feature>
<evidence type="ECO:0000313" key="13">
    <source>
        <dbReference type="EMBL" id="KAJ3839916.1"/>
    </source>
</evidence>
<feature type="compositionally biased region" description="Low complexity" evidence="10">
    <location>
        <begin position="807"/>
        <end position="832"/>
    </location>
</feature>
<accession>A0AA38PC83</accession>
<dbReference type="CDD" id="cd06141">
    <property type="entry name" value="WRN_exo"/>
    <property type="match status" value="1"/>
</dbReference>
<evidence type="ECO:0000256" key="3">
    <source>
        <dbReference type="ARBA" id="ARBA00022723"/>
    </source>
</evidence>
<organism evidence="13 14">
    <name type="scientific">Lentinula raphanica</name>
    <dbReference type="NCBI Taxonomy" id="153919"/>
    <lineage>
        <taxon>Eukaryota</taxon>
        <taxon>Fungi</taxon>
        <taxon>Dikarya</taxon>
        <taxon>Basidiomycota</taxon>
        <taxon>Agaricomycotina</taxon>
        <taxon>Agaricomycetes</taxon>
        <taxon>Agaricomycetidae</taxon>
        <taxon>Agaricales</taxon>
        <taxon>Marasmiineae</taxon>
        <taxon>Omphalotaceae</taxon>
        <taxon>Lentinula</taxon>
    </lineage>
</organism>
<evidence type="ECO:0000256" key="9">
    <source>
        <dbReference type="ARBA" id="ARBA00042761"/>
    </source>
</evidence>
<dbReference type="Pfam" id="PF01612">
    <property type="entry name" value="DNA_pol_A_exo1"/>
    <property type="match status" value="1"/>
</dbReference>
<dbReference type="GO" id="GO:0003676">
    <property type="term" value="F:nucleic acid binding"/>
    <property type="evidence" value="ECO:0007669"/>
    <property type="project" value="InterPro"/>
</dbReference>
<dbReference type="InterPro" id="IPR051132">
    <property type="entry name" value="3-5_Exonuclease_domain"/>
</dbReference>
<evidence type="ECO:0000256" key="5">
    <source>
        <dbReference type="ARBA" id="ARBA00022839"/>
    </source>
</evidence>
<dbReference type="GO" id="GO:0005634">
    <property type="term" value="C:nucleus"/>
    <property type="evidence" value="ECO:0007669"/>
    <property type="project" value="UniProtKB-SubCell"/>
</dbReference>
<dbReference type="PANTHER" id="PTHR13620">
    <property type="entry name" value="3-5 EXONUCLEASE"/>
    <property type="match status" value="1"/>
</dbReference>
<feature type="domain" description="DUF6729" evidence="12">
    <location>
        <begin position="192"/>
        <end position="387"/>
    </location>
</feature>
<comment type="subcellular location">
    <subcellularLocation>
        <location evidence="1">Nucleus</location>
    </subcellularLocation>
</comment>
<feature type="region of interest" description="Disordered" evidence="10">
    <location>
        <begin position="804"/>
        <end position="885"/>
    </location>
</feature>
<dbReference type="InterPro" id="IPR012337">
    <property type="entry name" value="RNaseH-like_sf"/>
</dbReference>
<dbReference type="PANTHER" id="PTHR13620:SF109">
    <property type="entry name" value="3'-5' EXONUCLEASE"/>
    <property type="match status" value="1"/>
</dbReference>
<feature type="domain" description="3'-5' exonuclease" evidence="11">
    <location>
        <begin position="532"/>
        <end position="708"/>
    </location>
</feature>
<evidence type="ECO:0000256" key="4">
    <source>
        <dbReference type="ARBA" id="ARBA00022801"/>
    </source>
</evidence>
<dbReference type="GO" id="GO:0006139">
    <property type="term" value="P:nucleobase-containing compound metabolic process"/>
    <property type="evidence" value="ECO:0007669"/>
    <property type="project" value="InterPro"/>
</dbReference>
<keyword evidence="6" id="KW-0460">Magnesium</keyword>
<proteinExistence type="predicted"/>
<gene>
    <name evidence="13" type="ORF">F5878DRAFT_676519</name>
</gene>
<dbReference type="GO" id="GO:0008408">
    <property type="term" value="F:3'-5' exonuclease activity"/>
    <property type="evidence" value="ECO:0007669"/>
    <property type="project" value="InterPro"/>
</dbReference>
<dbReference type="Proteomes" id="UP001163846">
    <property type="component" value="Unassembled WGS sequence"/>
</dbReference>
<evidence type="ECO:0000256" key="6">
    <source>
        <dbReference type="ARBA" id="ARBA00022842"/>
    </source>
</evidence>
<dbReference type="Pfam" id="PF20499">
    <property type="entry name" value="DUF6729"/>
    <property type="match status" value="1"/>
</dbReference>
<evidence type="ECO:0000256" key="7">
    <source>
        <dbReference type="ARBA" id="ARBA00023242"/>
    </source>
</evidence>
<comment type="caution">
    <text evidence="13">The sequence shown here is derived from an EMBL/GenBank/DDBJ whole genome shotgun (WGS) entry which is preliminary data.</text>
</comment>
<protein>
    <recommendedName>
        <fullName evidence="8">3'-5' exonuclease</fullName>
    </recommendedName>
    <alternativeName>
        <fullName evidence="9">Werner Syndrome-like exonuclease</fullName>
    </alternativeName>
</protein>
<feature type="compositionally biased region" description="Basic and acidic residues" evidence="10">
    <location>
        <begin position="869"/>
        <end position="881"/>
    </location>
</feature>
<evidence type="ECO:0000259" key="11">
    <source>
        <dbReference type="Pfam" id="PF01612"/>
    </source>
</evidence>
<feature type="compositionally biased region" description="Acidic residues" evidence="10">
    <location>
        <begin position="833"/>
        <end position="848"/>
    </location>
</feature>
<dbReference type="Gene3D" id="3.30.420.10">
    <property type="entry name" value="Ribonuclease H-like superfamily/Ribonuclease H"/>
    <property type="match status" value="1"/>
</dbReference>
<evidence type="ECO:0000259" key="12">
    <source>
        <dbReference type="Pfam" id="PF20499"/>
    </source>
</evidence>
<feature type="compositionally biased region" description="Low complexity" evidence="10">
    <location>
        <begin position="855"/>
        <end position="868"/>
    </location>
</feature>
<evidence type="ECO:0000313" key="14">
    <source>
        <dbReference type="Proteomes" id="UP001163846"/>
    </source>
</evidence>
<feature type="compositionally biased region" description="Low complexity" evidence="10">
    <location>
        <begin position="9"/>
        <end position="22"/>
    </location>
</feature>
<keyword evidence="3" id="KW-0479">Metal-binding</keyword>
<dbReference type="SUPFAM" id="SSF53098">
    <property type="entry name" value="Ribonuclease H-like"/>
    <property type="match status" value="1"/>
</dbReference>
<reference evidence="13" key="1">
    <citation type="submission" date="2022-08" db="EMBL/GenBank/DDBJ databases">
        <authorList>
            <consortium name="DOE Joint Genome Institute"/>
            <person name="Min B."/>
            <person name="Riley R."/>
            <person name="Sierra-Patev S."/>
            <person name="Naranjo-Ortiz M."/>
            <person name="Looney B."/>
            <person name="Konkel Z."/>
            <person name="Slot J.C."/>
            <person name="Sakamoto Y."/>
            <person name="Steenwyk J.L."/>
            <person name="Rokas A."/>
            <person name="Carro J."/>
            <person name="Camarero S."/>
            <person name="Ferreira P."/>
            <person name="Molpeceres G."/>
            <person name="Ruiz-Duenas F.J."/>
            <person name="Serrano A."/>
            <person name="Henrissat B."/>
            <person name="Drula E."/>
            <person name="Hughes K.W."/>
            <person name="Mata J.L."/>
            <person name="Ishikawa N.K."/>
            <person name="Vargas-Isla R."/>
            <person name="Ushijima S."/>
            <person name="Smith C.A."/>
            <person name="Ahrendt S."/>
            <person name="Andreopoulos W."/>
            <person name="He G."/>
            <person name="Labutti K."/>
            <person name="Lipzen A."/>
            <person name="Ng V."/>
            <person name="Sandor L."/>
            <person name="Barry K."/>
            <person name="Martinez A.T."/>
            <person name="Xiao Y."/>
            <person name="Gibbons J.G."/>
            <person name="Terashima K."/>
            <person name="Hibbett D.S."/>
            <person name="Grigoriev I.V."/>
        </authorList>
    </citation>
    <scope>NUCLEOTIDE SEQUENCE</scope>
    <source>
        <strain evidence="13">TFB9207</strain>
    </source>
</reference>
<evidence type="ECO:0000256" key="1">
    <source>
        <dbReference type="ARBA" id="ARBA00004123"/>
    </source>
</evidence>
<dbReference type="GO" id="GO:0046872">
    <property type="term" value="F:metal ion binding"/>
    <property type="evidence" value="ECO:0007669"/>
    <property type="project" value="UniProtKB-KW"/>
</dbReference>
<feature type="compositionally biased region" description="Polar residues" evidence="10">
    <location>
        <begin position="24"/>
        <end position="56"/>
    </location>
</feature>
<feature type="compositionally biased region" description="Acidic residues" evidence="10">
    <location>
        <begin position="113"/>
        <end position="133"/>
    </location>
</feature>
<evidence type="ECO:0000256" key="8">
    <source>
        <dbReference type="ARBA" id="ARBA00040531"/>
    </source>
</evidence>
<keyword evidence="5" id="KW-0269">Exonuclease</keyword>
<keyword evidence="14" id="KW-1185">Reference proteome</keyword>
<keyword evidence="4" id="KW-0378">Hydrolase</keyword>
<keyword evidence="2" id="KW-0540">Nuclease</keyword>
<dbReference type="InterPro" id="IPR036397">
    <property type="entry name" value="RNaseH_sf"/>
</dbReference>
<dbReference type="InterPro" id="IPR046616">
    <property type="entry name" value="DUF6729"/>
</dbReference>
<evidence type="ECO:0000256" key="10">
    <source>
        <dbReference type="SAM" id="MobiDB-lite"/>
    </source>
</evidence>
<feature type="compositionally biased region" description="Polar residues" evidence="10">
    <location>
        <begin position="134"/>
        <end position="151"/>
    </location>
</feature>